<evidence type="ECO:0000259" key="3">
    <source>
        <dbReference type="PROSITE" id="PS51724"/>
    </source>
</evidence>
<feature type="region of interest" description="Disordered" evidence="1">
    <location>
        <begin position="339"/>
        <end position="361"/>
    </location>
</feature>
<accession>A0AAW7Z035</accession>
<keyword evidence="4" id="KW-0132">Cell division</keyword>
<gene>
    <name evidence="4" type="ORF">Q4527_11840</name>
</gene>
<comment type="caution">
    <text evidence="4">The sequence shown here is derived from an EMBL/GenBank/DDBJ whole genome shotgun (WGS) entry which is preliminary data.</text>
</comment>
<dbReference type="InterPro" id="IPR036680">
    <property type="entry name" value="SPOR-like_sf"/>
</dbReference>
<keyword evidence="2" id="KW-1133">Transmembrane helix</keyword>
<feature type="compositionally biased region" description="Polar residues" evidence="1">
    <location>
        <begin position="390"/>
        <end position="405"/>
    </location>
</feature>
<dbReference type="Gene3D" id="3.30.70.1070">
    <property type="entry name" value="Sporulation related repeat"/>
    <property type="match status" value="1"/>
</dbReference>
<dbReference type="RefSeq" id="WP_231751153.1">
    <property type="nucleotide sequence ID" value="NZ_CAXIBE010000010.1"/>
</dbReference>
<feature type="region of interest" description="Disordered" evidence="1">
    <location>
        <begin position="383"/>
        <end position="405"/>
    </location>
</feature>
<dbReference type="GO" id="GO:0051301">
    <property type="term" value="P:cell division"/>
    <property type="evidence" value="ECO:0007669"/>
    <property type="project" value="UniProtKB-KW"/>
</dbReference>
<dbReference type="GO" id="GO:0042834">
    <property type="term" value="F:peptidoglycan binding"/>
    <property type="evidence" value="ECO:0007669"/>
    <property type="project" value="InterPro"/>
</dbReference>
<evidence type="ECO:0000256" key="2">
    <source>
        <dbReference type="SAM" id="Phobius"/>
    </source>
</evidence>
<organism evidence="4 5">
    <name type="scientific">Alteromonas stellipolaris</name>
    <dbReference type="NCBI Taxonomy" id="233316"/>
    <lineage>
        <taxon>Bacteria</taxon>
        <taxon>Pseudomonadati</taxon>
        <taxon>Pseudomonadota</taxon>
        <taxon>Gammaproteobacteria</taxon>
        <taxon>Alteromonadales</taxon>
        <taxon>Alteromonadaceae</taxon>
        <taxon>Alteromonas/Salinimonas group</taxon>
        <taxon>Alteromonas</taxon>
    </lineage>
</organism>
<keyword evidence="2" id="KW-0812">Transmembrane</keyword>
<dbReference type="Proteomes" id="UP001170717">
    <property type="component" value="Unassembled WGS sequence"/>
</dbReference>
<sequence>MGLLRMHSELHERLEYLVNYSSQLVFVSGDSIAEQQQTLEAFVYQQHDDTEIAYLTAESNMEISDYRGQLCRQLLGQVVGSFVRPLNELLSALNSHEGPVLIAITQAEHMPDKLLQELWDLVLQSRFAGNKQHLNVLLFATTKWAENAKKWLPAKNTDTPLLISSQSISSNLQTSKPQGSELDRMISQRREAFQAHLDKRNLPVEATPSNPLTSTGFYIAIALVFLLTFGGLVTWQYGDSISSLFSPIAQQPKPSESENVVPGSAFSKVADNQAEQPIAPTPDNESNVELVTDWKGAVSSLDRDADGKVAGDVTNSALIDSTSGPDTLVAGTPMQISNQEPQQQVISSEGANSASTLNTPDSVAAKPALNESTQTAKALQASVQVQSQSDGGSTSERATSTPPTSAITEILKPDMVLPNDFVIQMVGIKDKNVVSQFIAQHNLYAVTRQYVTTRYGGDWHVVVFHQPFKSLTDARTALSALPDYPTKNEAFIKRGQQILDEMALVAGE</sequence>
<dbReference type="EMBL" id="JAUOQI010000007">
    <property type="protein sequence ID" value="MDO6578089.1"/>
    <property type="molecule type" value="Genomic_DNA"/>
</dbReference>
<evidence type="ECO:0000256" key="1">
    <source>
        <dbReference type="SAM" id="MobiDB-lite"/>
    </source>
</evidence>
<keyword evidence="2" id="KW-0472">Membrane</keyword>
<feature type="transmembrane region" description="Helical" evidence="2">
    <location>
        <begin position="217"/>
        <end position="238"/>
    </location>
</feature>
<dbReference type="AlphaFoldDB" id="A0AAW7Z035"/>
<feature type="domain" description="SPOR" evidence="3">
    <location>
        <begin position="415"/>
        <end position="495"/>
    </location>
</feature>
<dbReference type="PROSITE" id="PS51724">
    <property type="entry name" value="SPOR"/>
    <property type="match status" value="1"/>
</dbReference>
<protein>
    <submittedName>
        <fullName evidence="4">Cell division protein DamX</fullName>
    </submittedName>
</protein>
<dbReference type="InterPro" id="IPR007730">
    <property type="entry name" value="SPOR-like_dom"/>
</dbReference>
<evidence type="ECO:0000313" key="5">
    <source>
        <dbReference type="Proteomes" id="UP001170717"/>
    </source>
</evidence>
<evidence type="ECO:0000313" key="4">
    <source>
        <dbReference type="EMBL" id="MDO6578089.1"/>
    </source>
</evidence>
<keyword evidence="4" id="KW-0131">Cell cycle</keyword>
<dbReference type="Pfam" id="PF05036">
    <property type="entry name" value="SPOR"/>
    <property type="match status" value="1"/>
</dbReference>
<proteinExistence type="predicted"/>
<name>A0AAW7Z035_9ALTE</name>
<reference evidence="4" key="1">
    <citation type="submission" date="2023-07" db="EMBL/GenBank/DDBJ databases">
        <title>Genome content predicts the carbon catabolic preferences of heterotrophic bacteria.</title>
        <authorList>
            <person name="Gralka M."/>
        </authorList>
    </citation>
    <scope>NUCLEOTIDE SEQUENCE</scope>
    <source>
        <strain evidence="4">F2M12</strain>
    </source>
</reference>